<dbReference type="PIRSF" id="PIRSF000239">
    <property type="entry name" value="AHPC"/>
    <property type="match status" value="1"/>
</dbReference>
<keyword evidence="6" id="KW-0560">Oxidoreductase</keyword>
<reference evidence="15" key="1">
    <citation type="submission" date="2020-03" db="EMBL/GenBank/DDBJ databases">
        <title>Solimonas marina sp. nov., isolated from deep seawater of the Pacific Ocean.</title>
        <authorList>
            <person name="Liu X."/>
            <person name="Lai Q."/>
            <person name="Sun F."/>
            <person name="Gai Y."/>
            <person name="Li G."/>
            <person name="Shao Z."/>
        </authorList>
    </citation>
    <scope>NUCLEOTIDE SEQUENCE</scope>
    <source>
        <strain evidence="15">C16B3</strain>
    </source>
</reference>
<evidence type="ECO:0000256" key="2">
    <source>
        <dbReference type="ARBA" id="ARBA00011245"/>
    </source>
</evidence>
<proteinExistence type="inferred from homology"/>
<evidence type="ECO:0000313" key="16">
    <source>
        <dbReference type="Proteomes" id="UP000653472"/>
    </source>
</evidence>
<dbReference type="PANTHER" id="PTHR42801">
    <property type="entry name" value="THIOREDOXIN-DEPENDENT PEROXIDE REDUCTASE"/>
    <property type="match status" value="1"/>
</dbReference>
<dbReference type="EMBL" id="JAAVXB010000007">
    <property type="protein sequence ID" value="NKF23247.1"/>
    <property type="molecule type" value="Genomic_DNA"/>
</dbReference>
<dbReference type="InterPro" id="IPR050924">
    <property type="entry name" value="Peroxiredoxin_BCP/PrxQ"/>
</dbReference>
<evidence type="ECO:0000256" key="4">
    <source>
        <dbReference type="ARBA" id="ARBA00022559"/>
    </source>
</evidence>
<dbReference type="PROSITE" id="PS51352">
    <property type="entry name" value="THIOREDOXIN_2"/>
    <property type="match status" value="1"/>
</dbReference>
<dbReference type="EC" id="1.11.1.24" evidence="3"/>
<comment type="subunit">
    <text evidence="2">Monomer.</text>
</comment>
<evidence type="ECO:0000256" key="10">
    <source>
        <dbReference type="ARBA" id="ARBA00038489"/>
    </source>
</evidence>
<dbReference type="GO" id="GO:0005737">
    <property type="term" value="C:cytoplasm"/>
    <property type="evidence" value="ECO:0007669"/>
    <property type="project" value="TreeGrafter"/>
</dbReference>
<keyword evidence="8" id="KW-0676">Redox-active center</keyword>
<evidence type="ECO:0000256" key="1">
    <source>
        <dbReference type="ARBA" id="ARBA00003330"/>
    </source>
</evidence>
<dbReference type="RefSeq" id="WP_168148576.1">
    <property type="nucleotide sequence ID" value="NZ_JAAVXB010000007.1"/>
</dbReference>
<evidence type="ECO:0000256" key="7">
    <source>
        <dbReference type="ARBA" id="ARBA00023157"/>
    </source>
</evidence>
<comment type="function">
    <text evidence="1">Thiol-specific peroxidase that catalyzes the reduction of hydrogen peroxide and organic hydroperoxides to water and alcohols, respectively. Plays a role in cell protection against oxidative stress by detoxifying peroxides and as sensor of hydrogen peroxide-mediated signaling events.</text>
</comment>
<dbReference type="InterPro" id="IPR013766">
    <property type="entry name" value="Thioredoxin_domain"/>
</dbReference>
<evidence type="ECO:0000256" key="3">
    <source>
        <dbReference type="ARBA" id="ARBA00013017"/>
    </source>
</evidence>
<dbReference type="AlphaFoldDB" id="A0A969WA96"/>
<evidence type="ECO:0000259" key="14">
    <source>
        <dbReference type="PROSITE" id="PS51352"/>
    </source>
</evidence>
<evidence type="ECO:0000256" key="11">
    <source>
        <dbReference type="ARBA" id="ARBA00042639"/>
    </source>
</evidence>
<dbReference type="SUPFAM" id="SSF52833">
    <property type="entry name" value="Thioredoxin-like"/>
    <property type="match status" value="1"/>
</dbReference>
<comment type="caution">
    <text evidence="15">The sequence shown here is derived from an EMBL/GenBank/DDBJ whole genome shotgun (WGS) entry which is preliminary data.</text>
</comment>
<sequence length="152" mass="16773">MKPGDKIPDLKLAASGGQTIGLRGFKGKALVVYFYPKDNTPGCTQEGQDFRDLYAQFTKAGAEIVGVSRDSVKSHDNFIAKFEFPFALLSDGDEAMCQAFDVIKEKSLYGKKYLGIERSTFLFDAKGVLKREWRGVKVKNHAAEVLAALSEI</sequence>
<dbReference type="PANTHER" id="PTHR42801:SF4">
    <property type="entry name" value="AHPC_TSA FAMILY PROTEIN"/>
    <property type="match status" value="1"/>
</dbReference>
<dbReference type="InterPro" id="IPR024706">
    <property type="entry name" value="Peroxiredoxin_AhpC-typ"/>
</dbReference>
<dbReference type="InterPro" id="IPR036249">
    <property type="entry name" value="Thioredoxin-like_sf"/>
</dbReference>
<protein>
    <recommendedName>
        <fullName evidence="3">thioredoxin-dependent peroxiredoxin</fullName>
        <ecNumber evidence="3">1.11.1.24</ecNumber>
    </recommendedName>
    <alternativeName>
        <fullName evidence="9">Thioredoxin peroxidase</fullName>
    </alternativeName>
    <alternativeName>
        <fullName evidence="11">Thioredoxin-dependent peroxiredoxin Bcp</fullName>
    </alternativeName>
</protein>
<feature type="domain" description="Thioredoxin" evidence="14">
    <location>
        <begin position="1"/>
        <end position="152"/>
    </location>
</feature>
<dbReference type="Gene3D" id="3.40.30.10">
    <property type="entry name" value="Glutaredoxin"/>
    <property type="match status" value="1"/>
</dbReference>
<dbReference type="GO" id="GO:0008379">
    <property type="term" value="F:thioredoxin peroxidase activity"/>
    <property type="evidence" value="ECO:0007669"/>
    <property type="project" value="TreeGrafter"/>
</dbReference>
<dbReference type="Proteomes" id="UP000653472">
    <property type="component" value="Unassembled WGS sequence"/>
</dbReference>
<feature type="active site" description="Cysteine sulfenic acid (-SOH) intermediate; for peroxidase activity" evidence="13">
    <location>
        <position position="43"/>
    </location>
</feature>
<organism evidence="15 16">
    <name type="scientific">Solimonas marina</name>
    <dbReference type="NCBI Taxonomy" id="2714601"/>
    <lineage>
        <taxon>Bacteria</taxon>
        <taxon>Pseudomonadati</taxon>
        <taxon>Pseudomonadota</taxon>
        <taxon>Gammaproteobacteria</taxon>
        <taxon>Nevskiales</taxon>
        <taxon>Nevskiaceae</taxon>
        <taxon>Solimonas</taxon>
    </lineage>
</organism>
<name>A0A969WA96_9GAMM</name>
<gene>
    <name evidence="15" type="ORF">G7Y82_13075</name>
</gene>
<evidence type="ECO:0000256" key="13">
    <source>
        <dbReference type="PIRSR" id="PIRSR000239-1"/>
    </source>
</evidence>
<evidence type="ECO:0000256" key="9">
    <source>
        <dbReference type="ARBA" id="ARBA00032824"/>
    </source>
</evidence>
<dbReference type="FunFam" id="3.40.30.10:FF:000007">
    <property type="entry name" value="Thioredoxin-dependent thiol peroxidase"/>
    <property type="match status" value="1"/>
</dbReference>
<dbReference type="CDD" id="cd03017">
    <property type="entry name" value="PRX_BCP"/>
    <property type="match status" value="1"/>
</dbReference>
<dbReference type="GO" id="GO:0045454">
    <property type="term" value="P:cell redox homeostasis"/>
    <property type="evidence" value="ECO:0007669"/>
    <property type="project" value="TreeGrafter"/>
</dbReference>
<keyword evidence="7" id="KW-1015">Disulfide bond</keyword>
<keyword evidence="16" id="KW-1185">Reference proteome</keyword>
<dbReference type="Pfam" id="PF00578">
    <property type="entry name" value="AhpC-TSA"/>
    <property type="match status" value="1"/>
</dbReference>
<accession>A0A969WA96</accession>
<evidence type="ECO:0000256" key="8">
    <source>
        <dbReference type="ARBA" id="ARBA00023284"/>
    </source>
</evidence>
<evidence type="ECO:0000256" key="5">
    <source>
        <dbReference type="ARBA" id="ARBA00022862"/>
    </source>
</evidence>
<comment type="similarity">
    <text evidence="10">Belongs to the peroxiredoxin family. BCP/PrxQ subfamily.</text>
</comment>
<evidence type="ECO:0000256" key="6">
    <source>
        <dbReference type="ARBA" id="ARBA00023002"/>
    </source>
</evidence>
<keyword evidence="4" id="KW-0575">Peroxidase</keyword>
<keyword evidence="5" id="KW-0049">Antioxidant</keyword>
<evidence type="ECO:0000256" key="12">
    <source>
        <dbReference type="ARBA" id="ARBA00049091"/>
    </source>
</evidence>
<dbReference type="InterPro" id="IPR000866">
    <property type="entry name" value="AhpC/TSA"/>
</dbReference>
<evidence type="ECO:0000313" key="15">
    <source>
        <dbReference type="EMBL" id="NKF23247.1"/>
    </source>
</evidence>
<dbReference type="GO" id="GO:0034599">
    <property type="term" value="P:cellular response to oxidative stress"/>
    <property type="evidence" value="ECO:0007669"/>
    <property type="project" value="TreeGrafter"/>
</dbReference>
<comment type="catalytic activity">
    <reaction evidence="12">
        <text>a hydroperoxide + [thioredoxin]-dithiol = an alcohol + [thioredoxin]-disulfide + H2O</text>
        <dbReference type="Rhea" id="RHEA:62620"/>
        <dbReference type="Rhea" id="RHEA-COMP:10698"/>
        <dbReference type="Rhea" id="RHEA-COMP:10700"/>
        <dbReference type="ChEBI" id="CHEBI:15377"/>
        <dbReference type="ChEBI" id="CHEBI:29950"/>
        <dbReference type="ChEBI" id="CHEBI:30879"/>
        <dbReference type="ChEBI" id="CHEBI:35924"/>
        <dbReference type="ChEBI" id="CHEBI:50058"/>
        <dbReference type="EC" id="1.11.1.24"/>
    </reaction>
</comment>